<evidence type="ECO:0000313" key="11">
    <source>
        <dbReference type="EMBL" id="CCC89401.1"/>
    </source>
</evidence>
<evidence type="ECO:0000256" key="2">
    <source>
        <dbReference type="ARBA" id="ARBA00004607"/>
    </source>
</evidence>
<dbReference type="PIRSF" id="PIRSF010072">
    <property type="entry name" value="DUF1448"/>
    <property type="match status" value="1"/>
</dbReference>
<keyword evidence="8" id="KW-0206">Cytoskeleton</keyword>
<dbReference type="GO" id="GO:0036064">
    <property type="term" value="C:ciliary basal body"/>
    <property type="evidence" value="ECO:0007669"/>
    <property type="project" value="TreeGrafter"/>
</dbReference>
<comment type="subcellular location">
    <subcellularLocation>
        <location evidence="1">Cell projection</location>
        <location evidence="1">Cilium membrane</location>
    </subcellularLocation>
    <subcellularLocation>
        <location evidence="2">Cytoplasm</location>
        <location evidence="2">Cytoskeleton</location>
        <location evidence="2">Microtubule organizing center</location>
        <location evidence="2">Centrosome</location>
        <location evidence="2">Centriolar satellite</location>
    </subcellularLocation>
</comment>
<dbReference type="PANTHER" id="PTHR21351:SF0">
    <property type="entry name" value="BARDET-BIEDL SYNDROME 5 PROTEIN"/>
    <property type="match status" value="1"/>
</dbReference>
<proteinExistence type="inferred from homology"/>
<accession>G0UJ51</accession>
<protein>
    <recommendedName>
        <fullName evidence="10">BBSome complex member BBS5 PH domain-containing protein</fullName>
    </recommendedName>
</protein>
<dbReference type="InterPro" id="IPR006606">
    <property type="entry name" value="BBL5"/>
</dbReference>
<evidence type="ECO:0000259" key="10">
    <source>
        <dbReference type="SMART" id="SM00683"/>
    </source>
</evidence>
<evidence type="ECO:0000256" key="1">
    <source>
        <dbReference type="ARBA" id="ARBA00004309"/>
    </source>
</evidence>
<dbReference type="VEuPathDB" id="TriTrypDB:TcIL3000_1_1690"/>
<dbReference type="GO" id="GO:0060170">
    <property type="term" value="C:ciliary membrane"/>
    <property type="evidence" value="ECO:0007669"/>
    <property type="project" value="UniProtKB-SubCell"/>
</dbReference>
<reference evidence="11" key="1">
    <citation type="journal article" date="2012" name="Proc. Natl. Acad. Sci. U.S.A.">
        <title>Antigenic diversity is generated by distinct evolutionary mechanisms in African trypanosome species.</title>
        <authorList>
            <person name="Jackson A.P."/>
            <person name="Berry A."/>
            <person name="Aslett M."/>
            <person name="Allison H.C."/>
            <person name="Burton P."/>
            <person name="Vavrova-Anderson J."/>
            <person name="Brown R."/>
            <person name="Browne H."/>
            <person name="Corton N."/>
            <person name="Hauser H."/>
            <person name="Gamble J."/>
            <person name="Gilderthorp R."/>
            <person name="Marcello L."/>
            <person name="McQuillan J."/>
            <person name="Otto T.D."/>
            <person name="Quail M.A."/>
            <person name="Sanders M.J."/>
            <person name="van Tonder A."/>
            <person name="Ginger M.L."/>
            <person name="Field M.C."/>
            <person name="Barry J.D."/>
            <person name="Hertz-Fowler C."/>
            <person name="Berriman M."/>
        </authorList>
    </citation>
    <scope>NUCLEOTIDE SEQUENCE</scope>
    <source>
        <strain evidence="11">IL3000</strain>
    </source>
</reference>
<evidence type="ECO:0000256" key="3">
    <source>
        <dbReference type="ARBA" id="ARBA00005822"/>
    </source>
</evidence>
<keyword evidence="6" id="KW-0969">Cilium</keyword>
<dbReference type="SMART" id="SM00683">
    <property type="entry name" value="DM16"/>
    <property type="match status" value="2"/>
</dbReference>
<keyword evidence="7" id="KW-0472">Membrane</keyword>
<dbReference type="GO" id="GO:0034464">
    <property type="term" value="C:BBSome"/>
    <property type="evidence" value="ECO:0007669"/>
    <property type="project" value="InterPro"/>
</dbReference>
<dbReference type="EMBL" id="HE575314">
    <property type="protein sequence ID" value="CCC89401.1"/>
    <property type="molecule type" value="Genomic_DNA"/>
</dbReference>
<comment type="similarity">
    <text evidence="3">Belongs to the BBS5 family.</text>
</comment>
<keyword evidence="4" id="KW-1003">Cell membrane</keyword>
<feature type="domain" description="BBSome complex member BBS5 PH" evidence="10">
    <location>
        <begin position="170"/>
        <end position="224"/>
    </location>
</feature>
<evidence type="ECO:0000256" key="5">
    <source>
        <dbReference type="ARBA" id="ARBA00022490"/>
    </source>
</evidence>
<dbReference type="CDD" id="cd00900">
    <property type="entry name" value="PH-like"/>
    <property type="match status" value="1"/>
</dbReference>
<evidence type="ECO:0000256" key="9">
    <source>
        <dbReference type="ARBA" id="ARBA00023273"/>
    </source>
</evidence>
<dbReference type="PANTHER" id="PTHR21351">
    <property type="entry name" value="BARDET-BIEDL SYNDROME PROTEIN 5"/>
    <property type="match status" value="1"/>
</dbReference>
<dbReference type="InterPro" id="IPR030804">
    <property type="entry name" value="BBS5/fem-3"/>
</dbReference>
<organism evidence="11">
    <name type="scientific">Trypanosoma congolense (strain IL3000)</name>
    <dbReference type="NCBI Taxonomy" id="1068625"/>
    <lineage>
        <taxon>Eukaryota</taxon>
        <taxon>Discoba</taxon>
        <taxon>Euglenozoa</taxon>
        <taxon>Kinetoplastea</taxon>
        <taxon>Metakinetoplastina</taxon>
        <taxon>Trypanosomatida</taxon>
        <taxon>Trypanosomatidae</taxon>
        <taxon>Trypanosoma</taxon>
        <taxon>Nannomonas</taxon>
    </lineage>
</organism>
<gene>
    <name evidence="11" type="ORF">TCIL3000_1_1690</name>
</gene>
<dbReference type="GO" id="GO:0034451">
    <property type="term" value="C:centriolar satellite"/>
    <property type="evidence" value="ECO:0007669"/>
    <property type="project" value="UniProtKB-SubCell"/>
</dbReference>
<evidence type="ECO:0000256" key="7">
    <source>
        <dbReference type="ARBA" id="ARBA00023136"/>
    </source>
</evidence>
<evidence type="ECO:0000256" key="4">
    <source>
        <dbReference type="ARBA" id="ARBA00022475"/>
    </source>
</evidence>
<keyword evidence="9" id="KW-0966">Cell projection</keyword>
<dbReference type="Pfam" id="PF07289">
    <property type="entry name" value="BBL5"/>
    <property type="match status" value="1"/>
</dbReference>
<evidence type="ECO:0000256" key="6">
    <source>
        <dbReference type="ARBA" id="ARBA00023069"/>
    </source>
</evidence>
<sequence>MPSSSEAPTSSVKGVPALLLDRNVRFDVPHSELLEQTGRGERILMKLSPVEDTKGNTGKRGVLYVSNLRFMWHSAHRTRNNLSVGYYGVCAMDVQMMNTRLCGNVEALRVTAKFGSSRFEFLFTHPSENKKLLGNVRSVWRAYDSTRIYRELRLRSCAVREGELALLPGEQLVTGVKDVCHVCQGDYHAGTFFTTNLRLLWCSKASLEFNMSVPFLQIAAIHIQNTIYGRSLVLDTSISSGSHVLTFRIDPEERLQQLFKECATLLRAFKTHPNLGVAIALQDSPSKGANESGSSTPVAECVVAPVPQVIDGENVVQEVASDAFAAYYVGVGQKGTDRDPEYNASIGLAVEKLRSGVTLQELWTVIT</sequence>
<dbReference type="InterPro" id="IPR014003">
    <property type="entry name" value="BBS5_PH"/>
</dbReference>
<dbReference type="AlphaFoldDB" id="G0UJ51"/>
<name>G0UJ51_TRYCI</name>
<evidence type="ECO:0000256" key="8">
    <source>
        <dbReference type="ARBA" id="ARBA00023212"/>
    </source>
</evidence>
<dbReference type="GO" id="GO:0060271">
    <property type="term" value="P:cilium assembly"/>
    <property type="evidence" value="ECO:0007669"/>
    <property type="project" value="TreeGrafter"/>
</dbReference>
<dbReference type="GO" id="GO:0032266">
    <property type="term" value="F:phosphatidylinositol-3-phosphate binding"/>
    <property type="evidence" value="ECO:0007669"/>
    <property type="project" value="TreeGrafter"/>
</dbReference>
<feature type="domain" description="BBSome complex member BBS5 PH" evidence="10">
    <location>
        <begin position="41"/>
        <end position="95"/>
    </location>
</feature>
<keyword evidence="5" id="KW-0963">Cytoplasm</keyword>